<proteinExistence type="predicted"/>
<feature type="non-terminal residue" evidence="1">
    <location>
        <position position="125"/>
    </location>
</feature>
<sequence>DESTSSDPAQSMQVGPTSTDTMPRYYQHHHDSYPDEMRNANTGNSRKSTKRPLNVSPHLPINTKVYSKKSPQKRRPSDPNESSQRTKIHRTPDQMPYPSSGQKFSELREHPNEEQKPSLYLPPSQ</sequence>
<name>A0ACA9RCW3_9GLOM</name>
<gene>
    <name evidence="1" type="ORF">SPELUC_LOCUS16856</name>
</gene>
<comment type="caution">
    <text evidence="1">The sequence shown here is derived from an EMBL/GenBank/DDBJ whole genome shotgun (WGS) entry which is preliminary data.</text>
</comment>
<evidence type="ECO:0000313" key="2">
    <source>
        <dbReference type="Proteomes" id="UP000789366"/>
    </source>
</evidence>
<keyword evidence="2" id="KW-1185">Reference proteome</keyword>
<evidence type="ECO:0000313" key="1">
    <source>
        <dbReference type="EMBL" id="CAG8786643.1"/>
    </source>
</evidence>
<feature type="non-terminal residue" evidence="1">
    <location>
        <position position="1"/>
    </location>
</feature>
<dbReference type="EMBL" id="CAJVPW010065072">
    <property type="protein sequence ID" value="CAG8786643.1"/>
    <property type="molecule type" value="Genomic_DNA"/>
</dbReference>
<accession>A0ACA9RCW3</accession>
<reference evidence="1" key="1">
    <citation type="submission" date="2021-06" db="EMBL/GenBank/DDBJ databases">
        <authorList>
            <person name="Kallberg Y."/>
            <person name="Tangrot J."/>
            <person name="Rosling A."/>
        </authorList>
    </citation>
    <scope>NUCLEOTIDE SEQUENCE</scope>
    <source>
        <strain evidence="1">28 12/20/2015</strain>
    </source>
</reference>
<protein>
    <submittedName>
        <fullName evidence="1">6696_t:CDS:1</fullName>
    </submittedName>
</protein>
<dbReference type="Proteomes" id="UP000789366">
    <property type="component" value="Unassembled WGS sequence"/>
</dbReference>
<organism evidence="1 2">
    <name type="scientific">Cetraspora pellucida</name>
    <dbReference type="NCBI Taxonomy" id="1433469"/>
    <lineage>
        <taxon>Eukaryota</taxon>
        <taxon>Fungi</taxon>
        <taxon>Fungi incertae sedis</taxon>
        <taxon>Mucoromycota</taxon>
        <taxon>Glomeromycotina</taxon>
        <taxon>Glomeromycetes</taxon>
        <taxon>Diversisporales</taxon>
        <taxon>Gigasporaceae</taxon>
        <taxon>Cetraspora</taxon>
    </lineage>
</organism>